<feature type="domain" description="Carrier" evidence="8">
    <location>
        <begin position="1951"/>
        <end position="2028"/>
    </location>
</feature>
<name>A0A2P5I6I4_DIAHE</name>
<sequence length="2032" mass="221675">MEDDPIAIVGMAVRLPGGVLNTDDFWDLMINKKSGLIPIPKERWNIDGSWSAEPRWGTIQNRDCYMFDSNVQLNRFDTSFFTCGKLESDRMDPMQRQLLEITRECLDSAGESKTRGEDIGCYVGTFSSDWQDDQSMDPHASGIYRGSGYLDFFQPNRISYEYGWTGPSLLIKTGCSSSMVALHLAAEAVKNGSCSSAMALGCNIMTSVLTSIVFTETGVLSPSGKCKTFDSLADGYGRGEAVNAVYIKKLSHALRDGNPIRAIIRGSGTNNDGRSLGIMTPNDIVQEKLIRQVYKNAGISDLSKTAFFECHGTGTPTGDPLEASAVARIWGPHGGVLMGAVKPNVGHSEGAAGLTSVIKAVLALEHKVIPPNIYLEDPSPRIPWASAHLRVPTEPEAWPLDRYERVSVNSFGVSGSNAHIIIDSYDSFERGQRCNSPDSETDSGVFIPDLPSNRLLLFSASHPESLDKQVQLHKDYLKKHPDQVDNLAYTLAFHREHLGYRSYVVADSQGGFETGQVPISTSRVNRRLVFVYTGQGAHWAGMGKSLITSNQAFRSSIQRLDRFLQSLPEAPAWTLEEELMKEDPISSKVGQRGYSHPCATAVQIALTDMLFSLGLRPGAVTAHSGGEAAAAYATGAITAEAAMAIAYFRGVVIKGENVPKGTMAAVSLGPKAVEPFLIPGVVVGCENSQLSTTLSGDPVCIQHCVDQIGRRHPDVKYKILNLETSFHSPWLQPLTGIYRELMRPYVKDTGSPSCPHFSSVTGQMITSADFGLEYWVENFLLPVKFNSAMRNILESDPNNTFVEIGPHPALRTPVHEILRDFPGASCEYVTTLERQQDSSHSLLLLAGRLFSLGVDDVDLGGIIPKARVIPDLPTYPWHHQAVHWYEPRNAARFKHRRYPRHQLLGSRVLEGNDIEPAWRNTLDIKEAGWLNDHVVNGSMVFPATAYVAMVGEAMRQVAGGVRPFTVRDVSFTTGLVLLKDKRVEFYTRLIPEGATYDEDGDAWYNFKIMSSDGEHWVSHCSGYIRSGAEISPDAETLVELGHEKATKGLARHIDTETWYRGASKIGVDWTGMFRGLEDMRASVTAEEATASVFDSYEDSDAYASHPAMLDQLLQINLVALTNGLMRNFDKIHLPTKLGRLAVFASQELDMHVFGEAADPTPGDDSEVRDKIFHAVMLSQQGRPVAVLEGLSISELPVAKRRGAGDKLLGSHFTCDTDLTMLDSVTRRTLNLNSSVDGTPPPSDQNVVEDVHRAVYLFGWKYPDADILEIGDACLGVGSAVHVLDALRPDPRRRYFKSYTYACTDAEALGETEASLAAEGLADVMAVSAEDMSLVVRGVDLVVASLSSLLVEDESVQEELQELSTMLRPWGRVIVHYDSTDPENFEKMRELACEKLEELGFAVFSGTDMSFTLAQLPQPAALSQTVTVLTTNNEQGLLSAEQLGQVFKNYDCKVNIVFEVPENTEPGNIVISLLDLHSPTFYSLDEASFHPFMTKLTGLRGSLIWVTPSALTSCSDPRSAMAHGVVRTARMEGGVDVTIVEVDEPSKSASSLGEALWKISQSLSSRRSGGSLDADFDYIITDGVVQIPRMQWFDLCDFQAQHDDSRQVPTLASGPGEVDTTMSLSQGNMPKATAQSLQRSLFRDDATYVLVGGTGGIGRSVATWMAENGARSFVFLSRSAASPEHEPFLGELESYPGCRVQAISGDVSDMNDVERALSLAPENLPVAGVVQLSLVLCDNGLKTMTFDQWQKAIKPRVHGTWNLHKATESLPLDFFLIFGSGGGITGYFGQANYSASNTYLDALVEYRHGLGLPASLIDVGVVGDMGYLTGHDGHSAAFRSAGYLFLTERDVLAAAEVAVAHSNDRGPLHSFCLGAVPDMPLAEPGNRINWKRDVRFGVAHYLFGAGERAKHRETPGRGGYEDGGAPGDGFNLLNIADLATSDPNNPKWRDPATIEGLANALCEALAEILMQPVDGFSVRTSLPSLGLDSIVSIELVDWIHRNFRVAMTSIEVTQCSSLLHLSGNIVEKLIGSA</sequence>
<dbReference type="SUPFAM" id="SSF52151">
    <property type="entry name" value="FabD/lysophospholipase-like"/>
    <property type="match status" value="1"/>
</dbReference>
<dbReference type="InterPro" id="IPR014031">
    <property type="entry name" value="Ketoacyl_synth_C"/>
</dbReference>
<evidence type="ECO:0000313" key="11">
    <source>
        <dbReference type="EMBL" id="POS78118.1"/>
    </source>
</evidence>
<dbReference type="Pfam" id="PF00698">
    <property type="entry name" value="Acyl_transf_1"/>
    <property type="match status" value="1"/>
</dbReference>
<dbReference type="SUPFAM" id="SSF51735">
    <property type="entry name" value="NAD(P)-binding Rossmann-fold domains"/>
    <property type="match status" value="1"/>
</dbReference>
<dbReference type="InterPro" id="IPR014030">
    <property type="entry name" value="Ketoacyl_synth_N"/>
</dbReference>
<dbReference type="InterPro" id="IPR036291">
    <property type="entry name" value="NAD(P)-bd_dom_sf"/>
</dbReference>
<keyword evidence="12" id="KW-1185">Reference proteome</keyword>
<dbReference type="Gene3D" id="3.10.129.110">
    <property type="entry name" value="Polyketide synthase dehydratase"/>
    <property type="match status" value="1"/>
</dbReference>
<dbReference type="SMART" id="SM00822">
    <property type="entry name" value="PKS_KR"/>
    <property type="match status" value="1"/>
</dbReference>
<organism evidence="11 12">
    <name type="scientific">Diaporthe helianthi</name>
    <dbReference type="NCBI Taxonomy" id="158607"/>
    <lineage>
        <taxon>Eukaryota</taxon>
        <taxon>Fungi</taxon>
        <taxon>Dikarya</taxon>
        <taxon>Ascomycota</taxon>
        <taxon>Pezizomycotina</taxon>
        <taxon>Sordariomycetes</taxon>
        <taxon>Sordariomycetidae</taxon>
        <taxon>Diaporthales</taxon>
        <taxon>Diaporthaceae</taxon>
        <taxon>Diaporthe</taxon>
    </lineage>
</organism>
<dbReference type="Pfam" id="PF21089">
    <property type="entry name" value="PKS_DH_N"/>
    <property type="match status" value="1"/>
</dbReference>
<dbReference type="Pfam" id="PF16197">
    <property type="entry name" value="KAsynt_C_assoc"/>
    <property type="match status" value="1"/>
</dbReference>
<dbReference type="PANTHER" id="PTHR43775">
    <property type="entry name" value="FATTY ACID SYNTHASE"/>
    <property type="match status" value="1"/>
</dbReference>
<evidence type="ECO:0000256" key="4">
    <source>
        <dbReference type="ARBA" id="ARBA00022679"/>
    </source>
</evidence>
<evidence type="ECO:0000256" key="2">
    <source>
        <dbReference type="ARBA" id="ARBA00022553"/>
    </source>
</evidence>
<dbReference type="Pfam" id="PF08659">
    <property type="entry name" value="KR"/>
    <property type="match status" value="1"/>
</dbReference>
<feature type="active site" description="Proton donor; for dehydratase activity" evidence="7">
    <location>
        <position position="1110"/>
    </location>
</feature>
<dbReference type="Gene3D" id="3.30.70.3290">
    <property type="match status" value="1"/>
</dbReference>
<keyword evidence="6" id="KW-0511">Multifunctional enzyme</keyword>
<dbReference type="GO" id="GO:0016491">
    <property type="term" value="F:oxidoreductase activity"/>
    <property type="evidence" value="ECO:0007669"/>
    <property type="project" value="UniProtKB-KW"/>
</dbReference>
<dbReference type="Pfam" id="PF14765">
    <property type="entry name" value="PS-DH"/>
    <property type="match status" value="1"/>
</dbReference>
<dbReference type="GO" id="GO:0006633">
    <property type="term" value="P:fatty acid biosynthetic process"/>
    <property type="evidence" value="ECO:0007669"/>
    <property type="project" value="InterPro"/>
</dbReference>
<dbReference type="PROSITE" id="PS52019">
    <property type="entry name" value="PKS_MFAS_DH"/>
    <property type="match status" value="1"/>
</dbReference>
<dbReference type="InterPro" id="IPR050091">
    <property type="entry name" value="PKS_NRPS_Biosynth_Enz"/>
</dbReference>
<dbReference type="CDD" id="cd00833">
    <property type="entry name" value="PKS"/>
    <property type="match status" value="1"/>
</dbReference>
<dbReference type="SMART" id="SM00823">
    <property type="entry name" value="PKS_PP"/>
    <property type="match status" value="1"/>
</dbReference>
<dbReference type="InterPro" id="IPR013968">
    <property type="entry name" value="PKS_KR"/>
</dbReference>
<dbReference type="InterPro" id="IPR032821">
    <property type="entry name" value="PKS_assoc"/>
</dbReference>
<dbReference type="PROSITE" id="PS52004">
    <property type="entry name" value="KS3_2"/>
    <property type="match status" value="1"/>
</dbReference>
<keyword evidence="5" id="KW-0560">Oxidoreductase</keyword>
<feature type="region of interest" description="N-terminal hotdog fold" evidence="7">
    <location>
        <begin position="901"/>
        <end position="1031"/>
    </location>
</feature>
<evidence type="ECO:0000256" key="6">
    <source>
        <dbReference type="ARBA" id="ARBA00023268"/>
    </source>
</evidence>
<evidence type="ECO:0000259" key="8">
    <source>
        <dbReference type="PROSITE" id="PS50075"/>
    </source>
</evidence>
<accession>A0A2P5I6I4</accession>
<dbReference type="GO" id="GO:0032259">
    <property type="term" value="P:methylation"/>
    <property type="evidence" value="ECO:0007669"/>
    <property type="project" value="UniProtKB-KW"/>
</dbReference>
<keyword evidence="1" id="KW-0596">Phosphopantetheine</keyword>
<dbReference type="Gene3D" id="3.40.47.10">
    <property type="match status" value="1"/>
</dbReference>
<dbReference type="SMART" id="SM00825">
    <property type="entry name" value="PKS_KS"/>
    <property type="match status" value="1"/>
</dbReference>
<dbReference type="GO" id="GO:0008168">
    <property type="term" value="F:methyltransferase activity"/>
    <property type="evidence" value="ECO:0007669"/>
    <property type="project" value="UniProtKB-KW"/>
</dbReference>
<feature type="active site" description="Proton acceptor; for dehydratase activity" evidence="7">
    <location>
        <position position="933"/>
    </location>
</feature>
<dbReference type="GO" id="GO:0031177">
    <property type="term" value="F:phosphopantetheine binding"/>
    <property type="evidence" value="ECO:0007669"/>
    <property type="project" value="InterPro"/>
</dbReference>
<evidence type="ECO:0000259" key="9">
    <source>
        <dbReference type="PROSITE" id="PS52004"/>
    </source>
</evidence>
<dbReference type="PROSITE" id="PS00606">
    <property type="entry name" value="KS3_1"/>
    <property type="match status" value="1"/>
</dbReference>
<dbReference type="SUPFAM" id="SSF47336">
    <property type="entry name" value="ACP-like"/>
    <property type="match status" value="1"/>
</dbReference>
<dbReference type="Proteomes" id="UP000094444">
    <property type="component" value="Unassembled WGS sequence"/>
</dbReference>
<dbReference type="InterPro" id="IPR042104">
    <property type="entry name" value="PKS_dehydratase_sf"/>
</dbReference>
<dbReference type="EMBL" id="MAVT02000212">
    <property type="protein sequence ID" value="POS78118.1"/>
    <property type="molecule type" value="Genomic_DNA"/>
</dbReference>
<dbReference type="OrthoDB" id="329835at2759"/>
<dbReference type="Gene3D" id="3.40.50.720">
    <property type="entry name" value="NAD(P)-binding Rossmann-like Domain"/>
    <property type="match status" value="1"/>
</dbReference>
<dbReference type="Gene3D" id="3.40.366.10">
    <property type="entry name" value="Malonyl-Coenzyme A Acyl Carrier Protein, domain 2"/>
    <property type="match status" value="1"/>
</dbReference>
<dbReference type="GO" id="GO:0044550">
    <property type="term" value="P:secondary metabolite biosynthetic process"/>
    <property type="evidence" value="ECO:0007669"/>
    <property type="project" value="TreeGrafter"/>
</dbReference>
<dbReference type="Pfam" id="PF00550">
    <property type="entry name" value="PP-binding"/>
    <property type="match status" value="1"/>
</dbReference>
<dbReference type="SUPFAM" id="SSF53901">
    <property type="entry name" value="Thiolase-like"/>
    <property type="match status" value="1"/>
</dbReference>
<dbReference type="InParanoid" id="A0A2P5I6I4"/>
<evidence type="ECO:0000256" key="5">
    <source>
        <dbReference type="ARBA" id="ARBA00023002"/>
    </source>
</evidence>
<dbReference type="PANTHER" id="PTHR43775:SF49">
    <property type="entry name" value="SYNTHASE, PUTATIVE (JCVI)-RELATED"/>
    <property type="match status" value="1"/>
</dbReference>
<keyword evidence="4" id="KW-0808">Transferase</keyword>
<dbReference type="InterPro" id="IPR018201">
    <property type="entry name" value="Ketoacyl_synth_AS"/>
</dbReference>
<dbReference type="InterPro" id="IPR014043">
    <property type="entry name" value="Acyl_transferase_dom"/>
</dbReference>
<dbReference type="InterPro" id="IPR020841">
    <property type="entry name" value="PKS_Beta-ketoAc_synthase_dom"/>
</dbReference>
<gene>
    <name evidence="11" type="ORF">DHEL01_v203496</name>
</gene>
<feature type="domain" description="PKS/mFAS DH" evidence="10">
    <location>
        <begin position="901"/>
        <end position="1201"/>
    </location>
</feature>
<dbReference type="PROSITE" id="PS00012">
    <property type="entry name" value="PHOSPHOPANTETHEINE"/>
    <property type="match status" value="1"/>
</dbReference>
<dbReference type="InterPro" id="IPR009081">
    <property type="entry name" value="PP-bd_ACP"/>
</dbReference>
<dbReference type="InterPro" id="IPR036736">
    <property type="entry name" value="ACP-like_sf"/>
</dbReference>
<reference evidence="11" key="1">
    <citation type="submission" date="2017-09" db="EMBL/GenBank/DDBJ databases">
        <title>Polyketide synthases of a Diaporthe helianthi virulent isolate.</title>
        <authorList>
            <person name="Baroncelli R."/>
        </authorList>
    </citation>
    <scope>NUCLEOTIDE SEQUENCE [LARGE SCALE GENOMIC DNA]</scope>
    <source>
        <strain evidence="11">7/96</strain>
    </source>
</reference>
<dbReference type="InterPro" id="IPR057326">
    <property type="entry name" value="KR_dom"/>
</dbReference>
<dbReference type="STRING" id="158607.A0A2P5I6I4"/>
<dbReference type="InterPro" id="IPR049552">
    <property type="entry name" value="PKS_DH_N"/>
</dbReference>
<dbReference type="InterPro" id="IPR016039">
    <property type="entry name" value="Thiolase-like"/>
</dbReference>
<keyword evidence="3" id="KW-0489">Methyltransferase</keyword>
<dbReference type="PROSITE" id="PS50075">
    <property type="entry name" value="CARRIER"/>
    <property type="match status" value="1"/>
</dbReference>
<dbReference type="InterPro" id="IPR049900">
    <property type="entry name" value="PKS_mFAS_DH"/>
</dbReference>
<dbReference type="GO" id="GO:0004312">
    <property type="term" value="F:fatty acid synthase activity"/>
    <property type="evidence" value="ECO:0007669"/>
    <property type="project" value="TreeGrafter"/>
</dbReference>
<dbReference type="SMART" id="SM00826">
    <property type="entry name" value="PKS_DH"/>
    <property type="match status" value="1"/>
</dbReference>
<evidence type="ECO:0000259" key="10">
    <source>
        <dbReference type="PROSITE" id="PS52019"/>
    </source>
</evidence>
<dbReference type="InterPro" id="IPR049551">
    <property type="entry name" value="PKS_DH_C"/>
</dbReference>
<evidence type="ECO:0000256" key="7">
    <source>
        <dbReference type="PROSITE-ProRule" id="PRU01363"/>
    </source>
</evidence>
<evidence type="ECO:0000256" key="3">
    <source>
        <dbReference type="ARBA" id="ARBA00022603"/>
    </source>
</evidence>
<feature type="domain" description="Ketosynthase family 3 (KS3)" evidence="9">
    <location>
        <begin position="3"/>
        <end position="424"/>
    </location>
</feature>
<dbReference type="InterPro" id="IPR001227">
    <property type="entry name" value="Ac_transferase_dom_sf"/>
</dbReference>
<dbReference type="InterPro" id="IPR006162">
    <property type="entry name" value="Ppantetheine_attach_site"/>
</dbReference>
<evidence type="ECO:0000256" key="1">
    <source>
        <dbReference type="ARBA" id="ARBA00022450"/>
    </source>
</evidence>
<evidence type="ECO:0000313" key="12">
    <source>
        <dbReference type="Proteomes" id="UP000094444"/>
    </source>
</evidence>
<protein>
    <submittedName>
        <fullName evidence="11">Polyketide synthase</fullName>
    </submittedName>
</protein>
<dbReference type="GO" id="GO:0004315">
    <property type="term" value="F:3-oxoacyl-[acyl-carrier-protein] synthase activity"/>
    <property type="evidence" value="ECO:0007669"/>
    <property type="project" value="InterPro"/>
</dbReference>
<dbReference type="Gene3D" id="1.10.1200.10">
    <property type="entry name" value="ACP-like"/>
    <property type="match status" value="1"/>
</dbReference>
<keyword evidence="2" id="KW-0597">Phosphoprotein</keyword>
<dbReference type="Pfam" id="PF00109">
    <property type="entry name" value="ketoacyl-synt"/>
    <property type="match status" value="1"/>
</dbReference>
<comment type="caution">
    <text evidence="11">The sequence shown here is derived from an EMBL/GenBank/DDBJ whole genome shotgun (WGS) entry which is preliminary data.</text>
</comment>
<dbReference type="InterPro" id="IPR020807">
    <property type="entry name" value="PKS_DH"/>
</dbReference>
<dbReference type="SMART" id="SM00827">
    <property type="entry name" value="PKS_AT"/>
    <property type="match status" value="1"/>
</dbReference>
<dbReference type="Pfam" id="PF02801">
    <property type="entry name" value="Ketoacyl-synt_C"/>
    <property type="match status" value="1"/>
</dbReference>
<dbReference type="InterPro" id="IPR020806">
    <property type="entry name" value="PKS_PP-bd"/>
</dbReference>
<feature type="region of interest" description="C-terminal hotdog fold" evidence="7">
    <location>
        <begin position="1050"/>
        <end position="1201"/>
    </location>
</feature>
<dbReference type="InterPro" id="IPR016035">
    <property type="entry name" value="Acyl_Trfase/lysoPLipase"/>
</dbReference>
<proteinExistence type="predicted"/>